<gene>
    <name evidence="1" type="ORF">ARMGADRAFT_1066221</name>
</gene>
<dbReference type="Proteomes" id="UP000217790">
    <property type="component" value="Unassembled WGS sequence"/>
</dbReference>
<evidence type="ECO:0000313" key="1">
    <source>
        <dbReference type="EMBL" id="PBK87167.1"/>
    </source>
</evidence>
<accession>A0A2H3DDK2</accession>
<name>A0A2H3DDK2_ARMGA</name>
<reference evidence="2" key="1">
    <citation type="journal article" date="2017" name="Nat. Ecol. Evol.">
        <title>Genome expansion and lineage-specific genetic innovations in the forest pathogenic fungi Armillaria.</title>
        <authorList>
            <person name="Sipos G."/>
            <person name="Prasanna A.N."/>
            <person name="Walter M.C."/>
            <person name="O'Connor E."/>
            <person name="Balint B."/>
            <person name="Krizsan K."/>
            <person name="Kiss B."/>
            <person name="Hess J."/>
            <person name="Varga T."/>
            <person name="Slot J."/>
            <person name="Riley R."/>
            <person name="Boka B."/>
            <person name="Rigling D."/>
            <person name="Barry K."/>
            <person name="Lee J."/>
            <person name="Mihaltcheva S."/>
            <person name="LaButti K."/>
            <person name="Lipzen A."/>
            <person name="Waldron R."/>
            <person name="Moloney N.M."/>
            <person name="Sperisen C."/>
            <person name="Kredics L."/>
            <person name="Vagvoelgyi C."/>
            <person name="Patrignani A."/>
            <person name="Fitzpatrick D."/>
            <person name="Nagy I."/>
            <person name="Doyle S."/>
            <person name="Anderson J.B."/>
            <person name="Grigoriev I.V."/>
            <person name="Gueldener U."/>
            <person name="Muensterkoetter M."/>
            <person name="Nagy L.G."/>
        </authorList>
    </citation>
    <scope>NUCLEOTIDE SEQUENCE [LARGE SCALE GENOMIC DNA]</scope>
    <source>
        <strain evidence="2">Ar21-2</strain>
    </source>
</reference>
<evidence type="ECO:0000313" key="2">
    <source>
        <dbReference type="Proteomes" id="UP000217790"/>
    </source>
</evidence>
<keyword evidence="2" id="KW-1185">Reference proteome</keyword>
<sequence>MNEIVYSGLTLFHTGQWFLQRETAPNSLIFSMLDDDDLSSEKADIIPEQLEKRLIHYEKENITMMELDTEATSKKEGHKGDDVSRRTYQCLYDKIFYDIKLGLQYIPPSVEDISSVNTKPLQTVERSRFGAVLIGIDAYQSYPLRGCVSDALLVEKYLKEEIGIPQGRIQRLLGSQGTPSEDPSFPSRTSIVDTLLSLVDNHQIEVGDTVLFRPYLHVTGHSSL</sequence>
<dbReference type="AlphaFoldDB" id="A0A2H3DDK2"/>
<dbReference type="Gene3D" id="3.40.50.1460">
    <property type="match status" value="1"/>
</dbReference>
<proteinExistence type="predicted"/>
<dbReference type="EMBL" id="KZ293680">
    <property type="protein sequence ID" value="PBK87167.1"/>
    <property type="molecule type" value="Genomic_DNA"/>
</dbReference>
<protein>
    <submittedName>
        <fullName evidence="1">Uncharacterized protein</fullName>
    </submittedName>
</protein>
<organism evidence="1 2">
    <name type="scientific">Armillaria gallica</name>
    <name type="common">Bulbous honey fungus</name>
    <name type="synonym">Armillaria bulbosa</name>
    <dbReference type="NCBI Taxonomy" id="47427"/>
    <lineage>
        <taxon>Eukaryota</taxon>
        <taxon>Fungi</taxon>
        <taxon>Dikarya</taxon>
        <taxon>Basidiomycota</taxon>
        <taxon>Agaricomycotina</taxon>
        <taxon>Agaricomycetes</taxon>
        <taxon>Agaricomycetidae</taxon>
        <taxon>Agaricales</taxon>
        <taxon>Marasmiineae</taxon>
        <taxon>Physalacriaceae</taxon>
        <taxon>Armillaria</taxon>
    </lineage>
</organism>
<dbReference type="InParanoid" id="A0A2H3DDK2"/>
<dbReference type="OrthoDB" id="10255174at2759"/>